<dbReference type="OrthoDB" id="323463at2"/>
<dbReference type="Gene3D" id="3.40.50.150">
    <property type="entry name" value="Vaccinia Virus protein VP39"/>
    <property type="match status" value="1"/>
</dbReference>
<comment type="caution">
    <text evidence="2">The sequence shown here is derived from an EMBL/GenBank/DDBJ whole genome shotgun (WGS) entry which is preliminary data.</text>
</comment>
<dbReference type="EMBL" id="JSAB01000229">
    <property type="protein sequence ID" value="RNF29186.1"/>
    <property type="molecule type" value="Genomic_DNA"/>
</dbReference>
<proteinExistence type="predicted"/>
<sequence>MQDWSDGYMTEVAYTYGYYPELNPLRARLALLQAGIVPPEVHTACELGFGQGMSVNIHGAASGVAWHGTDFNPAQVGFARELADGTPLAANLSDEAFGAFCRRDDLPQFDFIALHGIWSWISDANRSVIADFIERKLKVGGVVYVSYNTQPGWAAVGPITELMAGFDAASNAPGIGPAARIDAALDFADRLMAAGAVYGKANPQVLEHLKRLRGHDRRYLAHEYLNRDWTPISFARMRGWMEGARLQFGASAHYLDHVPMLNLSAEQQALLAAIPDAGLRETSRDFIVNRLFRRDYWVRGARRLAPGERAERLRAQRVILAQDPAKVKLKVSGVQGEASLHEDVYRPILDALADHAPRSLGEIEAAVAGQGVHLARIVEAVMILAGTGVLHPAQPEPAIAAARAGTARLNARLCGLARYAEDVNCLASPVTGGAVQVGRVDQLFLLARSLGKGGSAEWVAFADDALQAQGHRIMRDGQALEPEQQRQALQVQATAFEAVRLPLLQAFGVAD</sequence>
<name>A0A422QGU3_9BURK</name>
<dbReference type="Pfam" id="PF10119">
    <property type="entry name" value="MethyTransf_Reg"/>
    <property type="match status" value="1"/>
</dbReference>
<dbReference type="GO" id="GO:0032259">
    <property type="term" value="P:methylation"/>
    <property type="evidence" value="ECO:0007669"/>
    <property type="project" value="UniProtKB-KW"/>
</dbReference>
<gene>
    <name evidence="2" type="ORF">NM04_19240</name>
</gene>
<dbReference type="SUPFAM" id="SSF53335">
    <property type="entry name" value="S-adenosyl-L-methionine-dependent methyltransferases"/>
    <property type="match status" value="1"/>
</dbReference>
<accession>A0A422QGU3</accession>
<evidence type="ECO:0000313" key="2">
    <source>
        <dbReference type="EMBL" id="RNF29186.1"/>
    </source>
</evidence>
<keyword evidence="2" id="KW-0808">Transferase</keyword>
<protein>
    <submittedName>
        <fullName evidence="2">Methyltransferase</fullName>
    </submittedName>
</protein>
<keyword evidence="3" id="KW-1185">Reference proteome</keyword>
<dbReference type="GO" id="GO:0008168">
    <property type="term" value="F:methyltransferase activity"/>
    <property type="evidence" value="ECO:0007669"/>
    <property type="project" value="UniProtKB-KW"/>
</dbReference>
<dbReference type="RefSeq" id="WP_123071064.1">
    <property type="nucleotide sequence ID" value="NZ_JSAB01000229.1"/>
</dbReference>
<dbReference type="InterPro" id="IPR029063">
    <property type="entry name" value="SAM-dependent_MTases_sf"/>
</dbReference>
<dbReference type="AlphaFoldDB" id="A0A422QGU3"/>
<keyword evidence="2" id="KW-0489">Methyltransferase</keyword>
<evidence type="ECO:0000313" key="3">
    <source>
        <dbReference type="Proteomes" id="UP000283254"/>
    </source>
</evidence>
<reference evidence="2" key="1">
    <citation type="submission" date="2014-10" db="EMBL/GenBank/DDBJ databases">
        <title>Massilia sp. genome.</title>
        <authorList>
            <person name="Xu B."/>
            <person name="Dai L."/>
            <person name="Huang Z."/>
        </authorList>
    </citation>
    <scope>NUCLEOTIDE SEQUENCE [LARGE SCALE GENOMIC DNA]</scope>
    <source>
        <strain evidence="2">CFS-1</strain>
    </source>
</reference>
<evidence type="ECO:0000259" key="1">
    <source>
        <dbReference type="Pfam" id="PF10119"/>
    </source>
</evidence>
<organism evidence="2 3">
    <name type="scientific">Massilia aurea</name>
    <dbReference type="NCBI Taxonomy" id="373040"/>
    <lineage>
        <taxon>Bacteria</taxon>
        <taxon>Pseudomonadati</taxon>
        <taxon>Pseudomonadota</taxon>
        <taxon>Betaproteobacteria</taxon>
        <taxon>Burkholderiales</taxon>
        <taxon>Oxalobacteraceae</taxon>
        <taxon>Telluria group</taxon>
        <taxon>Massilia</taxon>
    </lineage>
</organism>
<feature type="domain" description="Methyltransferase regulatory" evidence="1">
    <location>
        <begin position="216"/>
        <end position="299"/>
    </location>
</feature>
<dbReference type="Proteomes" id="UP000283254">
    <property type="component" value="Unassembled WGS sequence"/>
</dbReference>
<dbReference type="InterPro" id="IPR018773">
    <property type="entry name" value="MeTrfase_reg_dom_prd"/>
</dbReference>